<organism evidence="1 2">
    <name type="scientific">Haemophilus parainfluenzae (strain T3T1)</name>
    <dbReference type="NCBI Taxonomy" id="862965"/>
    <lineage>
        <taxon>Bacteria</taxon>
        <taxon>Pseudomonadati</taxon>
        <taxon>Pseudomonadota</taxon>
        <taxon>Gammaproteobacteria</taxon>
        <taxon>Pasteurellales</taxon>
        <taxon>Pasteurellaceae</taxon>
        <taxon>Haemophilus</taxon>
    </lineage>
</organism>
<dbReference type="AlphaFoldDB" id="A0AB33QM48"/>
<sequence length="82" mass="9825">MFHDMCLFISIQFYLYLKTKKAPKFRCFVIWLRGPDLNRRPSGYEPDELPSCSTPRLMARNILVSKIIARFKLNLTFRLLRK</sequence>
<proteinExistence type="predicted"/>
<accession>A0AB33QM48</accession>
<dbReference type="KEGG" id="hpr:PARA_13270"/>
<evidence type="ECO:0000313" key="2">
    <source>
        <dbReference type="Proteomes" id="UP000007052"/>
    </source>
</evidence>
<reference evidence="2" key="1">
    <citation type="submission" date="2010-07" db="EMBL/GenBank/DDBJ databases">
        <title>The genome sequence of Haemophilus parainfluenzae T3T1.</title>
        <authorList>
            <person name="Crook D."/>
            <person name="Hood D."/>
            <person name="Moxon R."/>
            <person name="Parkhill J."/>
            <person name="Aslett M."/>
            <person name="Bentley S.D."/>
        </authorList>
    </citation>
    <scope>NUCLEOTIDE SEQUENCE [LARGE SCALE GENOMIC DNA]</scope>
    <source>
        <strain evidence="2">T3T1</strain>
    </source>
</reference>
<protein>
    <submittedName>
        <fullName evidence="1">Uncharacterized protein</fullName>
    </submittedName>
</protein>
<dbReference type="Proteomes" id="UP000007052">
    <property type="component" value="Chromosome"/>
</dbReference>
<gene>
    <name evidence="1" type="ordered locus">PARA_13270</name>
</gene>
<evidence type="ECO:0000313" key="1">
    <source>
        <dbReference type="EMBL" id="CBW15429.1"/>
    </source>
</evidence>
<dbReference type="EMBL" id="FQ312002">
    <property type="protein sequence ID" value="CBW15429.1"/>
    <property type="molecule type" value="Genomic_DNA"/>
</dbReference>
<name>A0AB33QM48_HAEP3</name>